<keyword evidence="3" id="KW-1185">Reference proteome</keyword>
<accession>A0A841EMH2</accession>
<evidence type="ECO:0000313" key="3">
    <source>
        <dbReference type="Proteomes" id="UP000524404"/>
    </source>
</evidence>
<keyword evidence="1" id="KW-0472">Membrane</keyword>
<sequence length="119" mass="13709">MTIFRNSIFIFFKRIEKGDYSRALNSTFAIYGLLIYFNIDSLRVVIEIFFGINKLNILNGTINIFEAILSFGFSHLFTFKSDLRSITSVSNKHKVLTICYIIITCVSSIIASNMIRNIY</sequence>
<proteinExistence type="predicted"/>
<name>A0A841EMH2_9BACT</name>
<dbReference type="Proteomes" id="UP000524404">
    <property type="component" value="Unassembled WGS sequence"/>
</dbReference>
<dbReference type="EMBL" id="JACHKT010000012">
    <property type="protein sequence ID" value="MBB6003394.1"/>
    <property type="molecule type" value="Genomic_DNA"/>
</dbReference>
<evidence type="ECO:0000313" key="2">
    <source>
        <dbReference type="EMBL" id="MBB6003394.1"/>
    </source>
</evidence>
<keyword evidence="1" id="KW-0812">Transmembrane</keyword>
<reference evidence="2 3" key="1">
    <citation type="submission" date="2020-08" db="EMBL/GenBank/DDBJ databases">
        <title>Functional genomics of gut bacteria from endangered species of beetles.</title>
        <authorList>
            <person name="Carlos-Shanley C."/>
        </authorList>
    </citation>
    <scope>NUCLEOTIDE SEQUENCE [LARGE SCALE GENOMIC DNA]</scope>
    <source>
        <strain evidence="2 3">S00070</strain>
    </source>
</reference>
<comment type="caution">
    <text evidence="2">The sequence shown here is derived from an EMBL/GenBank/DDBJ whole genome shotgun (WGS) entry which is preliminary data.</text>
</comment>
<dbReference type="AlphaFoldDB" id="A0A841EMH2"/>
<protein>
    <submittedName>
        <fullName evidence="2">Uncharacterized protein</fullName>
    </submittedName>
</protein>
<feature type="transmembrane region" description="Helical" evidence="1">
    <location>
        <begin position="20"/>
        <end position="37"/>
    </location>
</feature>
<gene>
    <name evidence="2" type="ORF">HNP25_002050</name>
</gene>
<keyword evidence="1" id="KW-1133">Transmembrane helix</keyword>
<feature type="transmembrane region" description="Helical" evidence="1">
    <location>
        <begin position="98"/>
        <end position="115"/>
    </location>
</feature>
<organism evidence="2 3">
    <name type="scientific">Arcicella rosea</name>
    <dbReference type="NCBI Taxonomy" id="502909"/>
    <lineage>
        <taxon>Bacteria</taxon>
        <taxon>Pseudomonadati</taxon>
        <taxon>Bacteroidota</taxon>
        <taxon>Cytophagia</taxon>
        <taxon>Cytophagales</taxon>
        <taxon>Flectobacillaceae</taxon>
        <taxon>Arcicella</taxon>
    </lineage>
</organism>
<feature type="transmembrane region" description="Helical" evidence="1">
    <location>
        <begin position="57"/>
        <end position="77"/>
    </location>
</feature>
<evidence type="ECO:0000256" key="1">
    <source>
        <dbReference type="SAM" id="Phobius"/>
    </source>
</evidence>